<gene>
    <name evidence="7" type="ORF">ACED39_07515</name>
</gene>
<sequence>MFGERVQKMPKAFTVVNKPVRFLFVGMMNTIFGYLVFIVCIGIGLYNSLALLLSFVIGVSFNFFTTGTLVFGNFSKSKFFPFILIYVFLYFLNLILLALLEQSIDNPMLSQLILTIPMAVISYFCLNKLFKVCG</sequence>
<evidence type="ECO:0000313" key="8">
    <source>
        <dbReference type="Proteomes" id="UP001569151"/>
    </source>
</evidence>
<feature type="transmembrane region" description="Helical" evidence="5">
    <location>
        <begin position="112"/>
        <end position="130"/>
    </location>
</feature>
<dbReference type="Proteomes" id="UP001569151">
    <property type="component" value="Unassembled WGS sequence"/>
</dbReference>
<evidence type="ECO:0000256" key="3">
    <source>
        <dbReference type="ARBA" id="ARBA00022989"/>
    </source>
</evidence>
<reference evidence="7 8" key="1">
    <citation type="submission" date="2024-06" db="EMBL/GenBank/DDBJ databases">
        <authorList>
            <person name="Steensen K."/>
            <person name="Seneca J."/>
            <person name="Bartlau N."/>
            <person name="Yu A.X."/>
            <person name="Polz M.F."/>
        </authorList>
    </citation>
    <scope>NUCLEOTIDE SEQUENCE [LARGE SCALE GENOMIC DNA]</scope>
    <source>
        <strain evidence="7 8">1F146</strain>
    </source>
</reference>
<organism evidence="7 8">
    <name type="scientific">Vibrio bivalvicida</name>
    <dbReference type="NCBI Taxonomy" id="1276888"/>
    <lineage>
        <taxon>Bacteria</taxon>
        <taxon>Pseudomonadati</taxon>
        <taxon>Pseudomonadota</taxon>
        <taxon>Gammaproteobacteria</taxon>
        <taxon>Vibrionales</taxon>
        <taxon>Vibrionaceae</taxon>
        <taxon>Vibrio</taxon>
        <taxon>Vibrio oreintalis group</taxon>
    </lineage>
</organism>
<proteinExistence type="predicted"/>
<dbReference type="InterPro" id="IPR007267">
    <property type="entry name" value="GtrA_DPMS_TM"/>
</dbReference>
<evidence type="ECO:0000256" key="5">
    <source>
        <dbReference type="SAM" id="Phobius"/>
    </source>
</evidence>
<feature type="domain" description="GtrA/DPMS transmembrane" evidence="6">
    <location>
        <begin position="21"/>
        <end position="129"/>
    </location>
</feature>
<dbReference type="EMBL" id="JBGOOS010000008">
    <property type="protein sequence ID" value="MEZ8208621.1"/>
    <property type="molecule type" value="Genomic_DNA"/>
</dbReference>
<feature type="transmembrane region" description="Helical" evidence="5">
    <location>
        <begin position="20"/>
        <end position="45"/>
    </location>
</feature>
<evidence type="ECO:0000256" key="1">
    <source>
        <dbReference type="ARBA" id="ARBA00004141"/>
    </source>
</evidence>
<evidence type="ECO:0000256" key="2">
    <source>
        <dbReference type="ARBA" id="ARBA00022692"/>
    </source>
</evidence>
<accession>A0ABV4MGB1</accession>
<evidence type="ECO:0000259" key="6">
    <source>
        <dbReference type="Pfam" id="PF04138"/>
    </source>
</evidence>
<keyword evidence="4 5" id="KW-0472">Membrane</keyword>
<feature type="transmembrane region" description="Helical" evidence="5">
    <location>
        <begin position="51"/>
        <end position="72"/>
    </location>
</feature>
<feature type="transmembrane region" description="Helical" evidence="5">
    <location>
        <begin position="79"/>
        <end position="100"/>
    </location>
</feature>
<evidence type="ECO:0000256" key="4">
    <source>
        <dbReference type="ARBA" id="ARBA00023136"/>
    </source>
</evidence>
<keyword evidence="2 5" id="KW-0812">Transmembrane</keyword>
<comment type="caution">
    <text evidence="7">The sequence shown here is derived from an EMBL/GenBank/DDBJ whole genome shotgun (WGS) entry which is preliminary data.</text>
</comment>
<dbReference type="RefSeq" id="WP_371718462.1">
    <property type="nucleotide sequence ID" value="NZ_JBGOOF010000010.1"/>
</dbReference>
<keyword evidence="8" id="KW-1185">Reference proteome</keyword>
<comment type="subcellular location">
    <subcellularLocation>
        <location evidence="1">Membrane</location>
        <topology evidence="1">Multi-pass membrane protein</topology>
    </subcellularLocation>
</comment>
<dbReference type="Pfam" id="PF04138">
    <property type="entry name" value="GtrA_DPMS_TM"/>
    <property type="match status" value="1"/>
</dbReference>
<name>A0ABV4MGB1_9VIBR</name>
<protein>
    <submittedName>
        <fullName evidence="7">GtrA family protein</fullName>
    </submittedName>
</protein>
<evidence type="ECO:0000313" key="7">
    <source>
        <dbReference type="EMBL" id="MEZ8208621.1"/>
    </source>
</evidence>
<keyword evidence="3 5" id="KW-1133">Transmembrane helix</keyword>